<comment type="subcellular location">
    <subcellularLocation>
        <location evidence="1">Secreted</location>
    </subcellularLocation>
</comment>
<dbReference type="InterPro" id="IPR001445">
    <property type="entry name" value="Acylcholinesterase_insect"/>
</dbReference>
<evidence type="ECO:0000256" key="8">
    <source>
        <dbReference type="ARBA" id="ARBA00048484"/>
    </source>
</evidence>
<dbReference type="PROSITE" id="PS01009">
    <property type="entry name" value="CRISP_1"/>
    <property type="match status" value="1"/>
</dbReference>
<evidence type="ECO:0000313" key="11">
    <source>
        <dbReference type="EMBL" id="KZC09208.1"/>
    </source>
</evidence>
<dbReference type="PRINTS" id="PR00880">
    <property type="entry name" value="ACHEINSECT"/>
</dbReference>
<dbReference type="SMART" id="SM00198">
    <property type="entry name" value="SCP"/>
    <property type="match status" value="1"/>
</dbReference>
<evidence type="ECO:0000259" key="10">
    <source>
        <dbReference type="SMART" id="SM00198"/>
    </source>
</evidence>
<keyword evidence="4" id="KW-0964">Secreted</keyword>
<evidence type="ECO:0000256" key="7">
    <source>
        <dbReference type="ARBA" id="ARBA00023180"/>
    </source>
</evidence>
<dbReference type="ESTHER" id="9hyme-a0a154pd75">
    <property type="family name" value="ACHE"/>
</dbReference>
<evidence type="ECO:0000256" key="1">
    <source>
        <dbReference type="ARBA" id="ARBA00004613"/>
    </source>
</evidence>
<feature type="active site" description="Acyl-ester intermediate" evidence="9">
    <location>
        <position position="196"/>
    </location>
</feature>
<keyword evidence="12" id="KW-1185">Reference proteome</keyword>
<dbReference type="GO" id="GO:0043083">
    <property type="term" value="C:synaptic cleft"/>
    <property type="evidence" value="ECO:0007669"/>
    <property type="project" value="GOC"/>
</dbReference>
<dbReference type="InterPro" id="IPR019826">
    <property type="entry name" value="Carboxylesterase_B_AS"/>
</dbReference>
<dbReference type="GO" id="GO:0003990">
    <property type="term" value="F:acetylcholinesterase activity"/>
    <property type="evidence" value="ECO:0007669"/>
    <property type="project" value="UniProtKB-EC"/>
</dbReference>
<dbReference type="InterPro" id="IPR050654">
    <property type="entry name" value="AChE-related_enzymes"/>
</dbReference>
<evidence type="ECO:0000256" key="3">
    <source>
        <dbReference type="ARBA" id="ARBA00022487"/>
    </source>
</evidence>
<dbReference type="PRINTS" id="PR00878">
    <property type="entry name" value="CHOLNESTRASE"/>
</dbReference>
<dbReference type="EMBL" id="KQ434868">
    <property type="protein sequence ID" value="KZC09208.1"/>
    <property type="molecule type" value="Genomic_DNA"/>
</dbReference>
<dbReference type="CDD" id="cd00312">
    <property type="entry name" value="Esterase_lipase"/>
    <property type="match status" value="1"/>
</dbReference>
<dbReference type="AlphaFoldDB" id="A0A154PD75"/>
<dbReference type="SUPFAM" id="SSF53474">
    <property type="entry name" value="alpha/beta-Hydrolases"/>
    <property type="match status" value="1"/>
</dbReference>
<comment type="catalytic activity">
    <reaction evidence="8">
        <text>acetylcholine + H2O = choline + acetate + H(+)</text>
        <dbReference type="Rhea" id="RHEA:17561"/>
        <dbReference type="ChEBI" id="CHEBI:15354"/>
        <dbReference type="ChEBI" id="CHEBI:15355"/>
        <dbReference type="ChEBI" id="CHEBI:15377"/>
        <dbReference type="ChEBI" id="CHEBI:15378"/>
        <dbReference type="ChEBI" id="CHEBI:30089"/>
        <dbReference type="EC" id="3.1.1.7"/>
    </reaction>
</comment>
<name>A0A154PD75_DUFNO</name>
<dbReference type="Proteomes" id="UP000076502">
    <property type="component" value="Unassembled WGS sequence"/>
</dbReference>
<feature type="active site" description="Charge relay system" evidence="9">
    <location>
        <position position="325"/>
    </location>
</feature>
<dbReference type="GO" id="GO:0019695">
    <property type="term" value="P:choline metabolic process"/>
    <property type="evidence" value="ECO:0007669"/>
    <property type="project" value="TreeGrafter"/>
</dbReference>
<proteinExistence type="inferred from homology"/>
<dbReference type="PROSITE" id="PS00122">
    <property type="entry name" value="CARBOXYLESTERASE_B_1"/>
    <property type="match status" value="1"/>
</dbReference>
<dbReference type="CDD" id="cd05380">
    <property type="entry name" value="CAP_euk"/>
    <property type="match status" value="1"/>
</dbReference>
<evidence type="ECO:0000256" key="4">
    <source>
        <dbReference type="ARBA" id="ARBA00022525"/>
    </source>
</evidence>
<keyword evidence="5" id="KW-0378">Hydrolase</keyword>
<dbReference type="InterPro" id="IPR002018">
    <property type="entry name" value="CarbesteraseB"/>
</dbReference>
<keyword evidence="6" id="KW-1015">Disulfide bond</keyword>
<evidence type="ECO:0000256" key="9">
    <source>
        <dbReference type="PIRSR" id="PIRSR600997-1"/>
    </source>
</evidence>
<evidence type="ECO:0000256" key="5">
    <source>
        <dbReference type="ARBA" id="ARBA00022801"/>
    </source>
</evidence>
<dbReference type="GO" id="GO:0005886">
    <property type="term" value="C:plasma membrane"/>
    <property type="evidence" value="ECO:0007669"/>
    <property type="project" value="TreeGrafter"/>
</dbReference>
<evidence type="ECO:0000313" key="12">
    <source>
        <dbReference type="Proteomes" id="UP000076502"/>
    </source>
</evidence>
<dbReference type="GO" id="GO:0005615">
    <property type="term" value="C:extracellular space"/>
    <property type="evidence" value="ECO:0007669"/>
    <property type="project" value="TreeGrafter"/>
</dbReference>
<evidence type="ECO:0000256" key="6">
    <source>
        <dbReference type="ARBA" id="ARBA00023157"/>
    </source>
</evidence>
<dbReference type="InterPro" id="IPR018244">
    <property type="entry name" value="Allrgn_V5/Tpx1_CS"/>
</dbReference>
<keyword evidence="7" id="KW-0325">Glycoprotein</keyword>
<gene>
    <name evidence="11" type="ORF">WN55_00944</name>
</gene>
<dbReference type="Pfam" id="PF00188">
    <property type="entry name" value="CAP"/>
    <property type="match status" value="1"/>
</dbReference>
<dbReference type="SUPFAM" id="SSF55797">
    <property type="entry name" value="PR-1-like"/>
    <property type="match status" value="1"/>
</dbReference>
<organism evidence="11 12">
    <name type="scientific">Dufourea novaeangliae</name>
    <name type="common">Sweat bee</name>
    <dbReference type="NCBI Taxonomy" id="178035"/>
    <lineage>
        <taxon>Eukaryota</taxon>
        <taxon>Metazoa</taxon>
        <taxon>Ecdysozoa</taxon>
        <taxon>Arthropoda</taxon>
        <taxon>Hexapoda</taxon>
        <taxon>Insecta</taxon>
        <taxon>Pterygota</taxon>
        <taxon>Neoptera</taxon>
        <taxon>Endopterygota</taxon>
        <taxon>Hymenoptera</taxon>
        <taxon>Apocrita</taxon>
        <taxon>Aculeata</taxon>
        <taxon>Apoidea</taxon>
        <taxon>Anthophila</taxon>
        <taxon>Halictidae</taxon>
        <taxon>Rophitinae</taxon>
        <taxon>Dufourea</taxon>
    </lineage>
</organism>
<dbReference type="PANTHER" id="PTHR43918">
    <property type="entry name" value="ACETYLCHOLINESTERASE"/>
    <property type="match status" value="1"/>
</dbReference>
<keyword evidence="3" id="KW-0719">Serine esterase</keyword>
<dbReference type="InterPro" id="IPR014044">
    <property type="entry name" value="CAP_dom"/>
</dbReference>
<dbReference type="GO" id="GO:0001507">
    <property type="term" value="P:acetylcholine catabolic process in synaptic cleft"/>
    <property type="evidence" value="ECO:0007669"/>
    <property type="project" value="InterPro"/>
</dbReference>
<dbReference type="STRING" id="178035.A0A154PD75"/>
<dbReference type="InterPro" id="IPR029058">
    <property type="entry name" value="AB_hydrolase_fold"/>
</dbReference>
<dbReference type="PANTHER" id="PTHR43918:SF13">
    <property type="entry name" value="ACETYLCHOLINESTERASE"/>
    <property type="match status" value="1"/>
</dbReference>
<dbReference type="Pfam" id="PF00135">
    <property type="entry name" value="COesterase"/>
    <property type="match status" value="1"/>
</dbReference>
<protein>
    <submittedName>
        <fullName evidence="11">Acetylcholinesterase</fullName>
    </submittedName>
</protein>
<dbReference type="Gene3D" id="3.40.50.1820">
    <property type="entry name" value="alpha/beta hydrolase"/>
    <property type="match status" value="1"/>
</dbReference>
<dbReference type="Gene3D" id="3.40.33.10">
    <property type="entry name" value="CAP"/>
    <property type="match status" value="1"/>
</dbReference>
<accession>A0A154PD75</accession>
<feature type="active site" description="Charge relay system" evidence="9">
    <location>
        <position position="474"/>
    </location>
</feature>
<sequence length="757" mass="85867">MDREVHIFYGIPFAKPPIGPLRFRKPLPIEPWHGVLNATVLPNSCYQERYEYFPGFPGEEMWNPNTNISEDCLYLNIWVSQKFRLRHKGSEPPNNGDRKGVPLLVWIYGGGFMTGTATLDVYDADIMAATSNVIIASMQYRVGAFGFLYLNKHFANSEEAPGNMGLWDQALALRWLRDNAAAFGGDPDLITIFGESAGGSSVSLHLISPVTRGLVRRGILQSGTLNAPWSYMTGEKANEVARVLVDDCGCNSTLLQENPARVMACMRSVDAKTISVQQWNSYWGILGFPSAPTIDGIFLPKDPLELLMEADFKDTEILIGNNKNEGTYFILYDFIDFFEKDQASFLERDKFLGIINTIFKNMSQIEREAITFQVRPSVQKGSKLDLVGSKLRFKQDLRVTGLLPTESKYTDWEQVDNGFVYQKMIADVVGDYFFICPSIHFAQLFADRGMKVYYYFFTQRTSTSLWGEWMGVMHGDEVEYVFGHPLNTSLTYSNNERDLSLRMILHFSNFAYFGKPTREESEWPPYSRDKPQYFIFDAAGTSLGKGPRTTSCAFWNEFLPRLKGIPGSGGLSCEEKQAILDEHNRLRQLVALGQIHGQPGAANMREMVWDDELATIAQKWADRCAENHDNLRNVQRFAVGQNIARTWTTRPPGPYDGQPNWRQRITDWFNEVQQYQSGYSDATGHYTQLVWGDTFLLGCGYSFYYDPARGYTKNYVCNYGPSGNVLGYQPYQSGQPACGSYGMSYSNRYAGLCCEFR</sequence>
<dbReference type="OrthoDB" id="408631at2759"/>
<reference evidence="11 12" key="1">
    <citation type="submission" date="2015-07" db="EMBL/GenBank/DDBJ databases">
        <title>The genome of Dufourea novaeangliae.</title>
        <authorList>
            <person name="Pan H."/>
            <person name="Kapheim K."/>
        </authorList>
    </citation>
    <scope>NUCLEOTIDE SEQUENCE [LARGE SCALE GENOMIC DNA]</scope>
    <source>
        <strain evidence="11">0120121106</strain>
        <tissue evidence="11">Whole body</tissue>
    </source>
</reference>
<feature type="domain" description="SCP" evidence="10">
    <location>
        <begin position="574"/>
        <end position="727"/>
    </location>
</feature>
<dbReference type="InterPro" id="IPR035940">
    <property type="entry name" value="CAP_sf"/>
</dbReference>
<dbReference type="InterPro" id="IPR000997">
    <property type="entry name" value="Cholinesterase"/>
</dbReference>
<comment type="similarity">
    <text evidence="2">Belongs to the type-B carboxylesterase/lipase family.</text>
</comment>
<evidence type="ECO:0000256" key="2">
    <source>
        <dbReference type="ARBA" id="ARBA00005964"/>
    </source>
</evidence>